<organism evidence="2 3">
    <name type="scientific">Deinococcus metalli</name>
    <dbReference type="NCBI Taxonomy" id="1141878"/>
    <lineage>
        <taxon>Bacteria</taxon>
        <taxon>Thermotogati</taxon>
        <taxon>Deinococcota</taxon>
        <taxon>Deinococci</taxon>
        <taxon>Deinococcales</taxon>
        <taxon>Deinococcaceae</taxon>
        <taxon>Deinococcus</taxon>
    </lineage>
</organism>
<dbReference type="EMBL" id="BNAJ01000004">
    <property type="protein sequence ID" value="GHF43183.1"/>
    <property type="molecule type" value="Genomic_DNA"/>
</dbReference>
<reference evidence="4" key="2">
    <citation type="journal article" date="2019" name="Int. J. Syst. Evol. Microbiol.">
        <title>The Global Catalogue of Microorganisms (GCM) 10K type strain sequencing project: providing services to taxonomists for standard genome sequencing and annotation.</title>
        <authorList>
            <consortium name="The Broad Institute Genomics Platform"/>
            <consortium name="The Broad Institute Genome Sequencing Center for Infectious Disease"/>
            <person name="Wu L."/>
            <person name="Ma J."/>
        </authorList>
    </citation>
    <scope>NUCLEOTIDE SEQUENCE [LARGE SCALE GENOMIC DNA]</scope>
    <source>
        <strain evidence="4">CGMCC 1.18437</strain>
    </source>
</reference>
<reference evidence="1" key="1">
    <citation type="journal article" date="2014" name="Int. J. Syst. Evol. Microbiol.">
        <title>Complete genome of a new Firmicutes species belonging to the dominant human colonic microbiota ('Ruminococcus bicirculans') reveals two chromosomes and a selective capacity to utilize plant glucans.</title>
        <authorList>
            <consortium name="NISC Comparative Sequencing Program"/>
            <person name="Wegmann U."/>
            <person name="Louis P."/>
            <person name="Goesmann A."/>
            <person name="Henrissat B."/>
            <person name="Duncan S.H."/>
            <person name="Flint H.J."/>
        </authorList>
    </citation>
    <scope>NUCLEOTIDE SEQUENCE</scope>
    <source>
        <strain evidence="1">CGMCC 1.18437</strain>
    </source>
</reference>
<reference evidence="1" key="4">
    <citation type="submission" date="2024-05" db="EMBL/GenBank/DDBJ databases">
        <authorList>
            <person name="Sun Q."/>
            <person name="Zhou Y."/>
        </authorList>
    </citation>
    <scope>NUCLEOTIDE SEQUENCE</scope>
    <source>
        <strain evidence="1">CGMCC 1.18437</strain>
    </source>
</reference>
<proteinExistence type="predicted"/>
<reference evidence="2 3" key="3">
    <citation type="submission" date="2020-08" db="EMBL/GenBank/DDBJ databases">
        <title>Genomic Encyclopedia of Type Strains, Phase IV (KMG-IV): sequencing the most valuable type-strain genomes for metagenomic binning, comparative biology and taxonomic classification.</title>
        <authorList>
            <person name="Goeker M."/>
        </authorList>
    </citation>
    <scope>NUCLEOTIDE SEQUENCE [LARGE SCALE GENOMIC DNA]</scope>
    <source>
        <strain evidence="2 3">DSM 27521</strain>
    </source>
</reference>
<sequence>MARPISRPVHGVADYAYVAAVFAAPNLLGFEDEPRAVLLCRALSAGILVSTVLTRAEWGVVRVVPFRAHLALDMLVSVATVGAPWLLGFAHHRRARSTVVAVGLFGLGVALLSRPEELPE</sequence>
<dbReference type="Proteomes" id="UP000539473">
    <property type="component" value="Unassembled WGS sequence"/>
</dbReference>
<evidence type="ECO:0000313" key="1">
    <source>
        <dbReference type="EMBL" id="GHF43183.1"/>
    </source>
</evidence>
<dbReference type="AlphaFoldDB" id="A0A7W8NQ89"/>
<accession>A0A7W8NQ89</accession>
<evidence type="ECO:0000313" key="3">
    <source>
        <dbReference type="Proteomes" id="UP000539473"/>
    </source>
</evidence>
<comment type="caution">
    <text evidence="2">The sequence shown here is derived from an EMBL/GenBank/DDBJ whole genome shotgun (WGS) entry which is preliminary data.</text>
</comment>
<evidence type="ECO:0000313" key="4">
    <source>
        <dbReference type="Proteomes" id="UP000619376"/>
    </source>
</evidence>
<name>A0A7W8NQ89_9DEIO</name>
<keyword evidence="4" id="KW-1185">Reference proteome</keyword>
<gene>
    <name evidence="1" type="ORF">GCM10017781_19510</name>
    <name evidence="2" type="ORF">HNQ07_002014</name>
</gene>
<dbReference type="Proteomes" id="UP000619376">
    <property type="component" value="Unassembled WGS sequence"/>
</dbReference>
<protein>
    <submittedName>
        <fullName evidence="2">Uncharacterized protein</fullName>
    </submittedName>
</protein>
<dbReference type="RefSeq" id="WP_184111243.1">
    <property type="nucleotide sequence ID" value="NZ_BNAJ01000004.1"/>
</dbReference>
<evidence type="ECO:0000313" key="2">
    <source>
        <dbReference type="EMBL" id="MBB5376550.1"/>
    </source>
</evidence>
<dbReference type="EMBL" id="JACHFK010000004">
    <property type="protein sequence ID" value="MBB5376550.1"/>
    <property type="molecule type" value="Genomic_DNA"/>
</dbReference>